<dbReference type="eggNOG" id="ENOG502RYD5">
    <property type="taxonomic scope" value="Eukaryota"/>
</dbReference>
<reference evidence="4" key="1">
    <citation type="submission" date="2015-04" db="UniProtKB">
        <authorList>
            <consortium name="EnsemblPlants"/>
        </authorList>
    </citation>
    <scope>IDENTIFICATION</scope>
</reference>
<feature type="compositionally biased region" description="Basic residues" evidence="1">
    <location>
        <begin position="72"/>
        <end position="81"/>
    </location>
</feature>
<dbReference type="AlphaFoldDB" id="A0A0D9ZTQ8"/>
<keyword evidence="2" id="KW-0732">Signal</keyword>
<dbReference type="HOGENOM" id="CLU_065044_0_0_1"/>
<organism evidence="4">
    <name type="scientific">Oryza glumipatula</name>
    <dbReference type="NCBI Taxonomy" id="40148"/>
    <lineage>
        <taxon>Eukaryota</taxon>
        <taxon>Viridiplantae</taxon>
        <taxon>Streptophyta</taxon>
        <taxon>Embryophyta</taxon>
        <taxon>Tracheophyta</taxon>
        <taxon>Spermatophyta</taxon>
        <taxon>Magnoliopsida</taxon>
        <taxon>Liliopsida</taxon>
        <taxon>Poales</taxon>
        <taxon>Poaceae</taxon>
        <taxon>BOP clade</taxon>
        <taxon>Oryzoideae</taxon>
        <taxon>Oryzeae</taxon>
        <taxon>Oryzinae</taxon>
        <taxon>Oryza</taxon>
    </lineage>
</organism>
<dbReference type="InterPro" id="IPR032795">
    <property type="entry name" value="DUF3741-assoc"/>
</dbReference>
<sequence length="364" mass="39192">MASSTLALDFLRRLLCAHAAAGNAGGGDDDGAVVVQVQVQQEEGRSPCVVARLMGLDAMPPPPPETECQPLRRQRRRRRSRSVSSAEGWPPPPAPYLKEEGDEFIVLSFSPDAASRHDNGEPDGKSGHVGAKKQSGGCPRRKLHYGGDDDDDEAQHPGHGRRRAAATERGMPSSSPVSVLHAQHSSSSSSSSSTTTTTTTTTTSSCSSEEVGPSSPSPTSEEIRLANNQQSSRRKLQPDFNDDLDNPLSPETSSCHVSKCSESGMRNRSVMNKSEVFIPGVSGTLQFICRLVEEDLNSVIWLTSDSENIAADMVSEILDQLTSETADELMQTGSETVHSSPGRLISMKHPSFRVDRNKQAIRSN</sequence>
<feature type="chain" id="PRO_5002353127" description="DUF3741 domain-containing protein" evidence="2">
    <location>
        <begin position="20"/>
        <end position="364"/>
    </location>
</feature>
<proteinExistence type="predicted"/>
<evidence type="ECO:0000259" key="3">
    <source>
        <dbReference type="Pfam" id="PF14383"/>
    </source>
</evidence>
<keyword evidence="5" id="KW-1185">Reference proteome</keyword>
<name>A0A0D9ZTQ8_9ORYZ</name>
<evidence type="ECO:0000313" key="5">
    <source>
        <dbReference type="Proteomes" id="UP000026961"/>
    </source>
</evidence>
<feature type="region of interest" description="Disordered" evidence="1">
    <location>
        <begin position="112"/>
        <end position="266"/>
    </location>
</feature>
<dbReference type="Pfam" id="PF14383">
    <property type="entry name" value="VARLMGL"/>
    <property type="match status" value="1"/>
</dbReference>
<feature type="domain" description="DUF3741" evidence="3">
    <location>
        <begin position="40"/>
        <end position="61"/>
    </location>
</feature>
<evidence type="ECO:0000313" key="4">
    <source>
        <dbReference type="EnsemblPlants" id="OGLUM05G02060.1"/>
    </source>
</evidence>
<accession>A0A0D9ZTQ8</accession>
<evidence type="ECO:0000256" key="2">
    <source>
        <dbReference type="SAM" id="SignalP"/>
    </source>
</evidence>
<reference evidence="4" key="2">
    <citation type="submission" date="2018-05" db="EMBL/GenBank/DDBJ databases">
        <title>OgluRS3 (Oryza glumaepatula Reference Sequence Version 3).</title>
        <authorList>
            <person name="Zhang J."/>
            <person name="Kudrna D."/>
            <person name="Lee S."/>
            <person name="Talag J."/>
            <person name="Welchert J."/>
            <person name="Wing R.A."/>
        </authorList>
    </citation>
    <scope>NUCLEOTIDE SEQUENCE [LARGE SCALE GENOMIC DNA]</scope>
</reference>
<dbReference type="Gramene" id="OGLUM05G02060.1">
    <property type="protein sequence ID" value="OGLUM05G02060.1"/>
    <property type="gene ID" value="OGLUM05G02060"/>
</dbReference>
<feature type="compositionally biased region" description="Polar residues" evidence="1">
    <location>
        <begin position="249"/>
        <end position="266"/>
    </location>
</feature>
<feature type="compositionally biased region" description="Basic and acidic residues" evidence="1">
    <location>
        <begin position="114"/>
        <end position="126"/>
    </location>
</feature>
<feature type="compositionally biased region" description="Low complexity" evidence="1">
    <location>
        <begin position="185"/>
        <end position="220"/>
    </location>
</feature>
<feature type="signal peptide" evidence="2">
    <location>
        <begin position="1"/>
        <end position="19"/>
    </location>
</feature>
<dbReference type="EnsemblPlants" id="OGLUM05G02060.1">
    <property type="protein sequence ID" value="OGLUM05G02060.1"/>
    <property type="gene ID" value="OGLUM05G02060"/>
</dbReference>
<dbReference type="Proteomes" id="UP000026961">
    <property type="component" value="Chromosome 5"/>
</dbReference>
<dbReference type="PANTHER" id="PTHR35499:SF1">
    <property type="entry name" value="DUF3741 DOMAIN-CONTAINING PROTEIN"/>
    <property type="match status" value="1"/>
</dbReference>
<dbReference type="PANTHER" id="PTHR35499">
    <property type="entry name" value="OS05G0128300 PROTEIN"/>
    <property type="match status" value="1"/>
</dbReference>
<evidence type="ECO:0000256" key="1">
    <source>
        <dbReference type="SAM" id="MobiDB-lite"/>
    </source>
</evidence>
<dbReference type="STRING" id="40148.A0A0D9ZTQ8"/>
<feature type="region of interest" description="Disordered" evidence="1">
    <location>
        <begin position="55"/>
        <end position="98"/>
    </location>
</feature>
<protein>
    <recommendedName>
        <fullName evidence="3">DUF3741 domain-containing protein</fullName>
    </recommendedName>
</protein>